<keyword evidence="1" id="KW-0946">Virion</keyword>
<organismHost>
    <name type="scientific">Hordeum vulgare</name>
    <name type="common">Barley</name>
    <dbReference type="NCBI Taxonomy" id="4513"/>
</organismHost>
<organism evidence="1">
    <name type="scientific">Cereal yellow dwarf virus (isolate RPV)</name>
    <name type="common">BYDV</name>
    <dbReference type="NCBI Taxonomy" id="2170100"/>
    <lineage>
        <taxon>Viruses</taxon>
        <taxon>Riboviria</taxon>
        <taxon>Orthornavirae</taxon>
        <taxon>Pisuviricota</taxon>
        <taxon>Pisoniviricetes</taxon>
        <taxon>Sobelivirales</taxon>
        <taxon>Solemoviridae</taxon>
        <taxon>Polerovirus</taxon>
        <taxon>Polerovirus CYDVRPV</taxon>
    </lineage>
</organism>
<evidence type="ECO:0000313" key="1">
    <source>
        <dbReference type="EMBL" id="AGL46683.1"/>
    </source>
</evidence>
<dbReference type="EMBL" id="KC900902">
    <property type="protein sequence ID" value="AGL46683.1"/>
    <property type="molecule type" value="Genomic_RNA"/>
</dbReference>
<protein>
    <submittedName>
        <fullName evidence="1">Truncated coat protein</fullName>
    </submittedName>
</protein>
<dbReference type="GO" id="GO:0019028">
    <property type="term" value="C:viral capsid"/>
    <property type="evidence" value="ECO:0007669"/>
    <property type="project" value="UniProtKB-KW"/>
</dbReference>
<organismHost>
    <name type="scientific">Zea mays</name>
    <name type="common">Maize</name>
    <dbReference type="NCBI Taxonomy" id="4577"/>
</organismHost>
<reference evidence="1" key="1">
    <citation type="submission" date="2013-04" db="EMBL/GenBank/DDBJ databases">
        <title>The survey of some wheat viruses in wheat production fields in Eastern Anatolia by multiplex RT-PCR method and the molecular characterization of some isolates.</title>
        <authorList>
            <person name="Usta M."/>
        </authorList>
    </citation>
    <scope>NUCLEOTIDE SEQUENCE</scope>
    <source>
        <strain evidence="1">TR</strain>
    </source>
</reference>
<organismHost>
    <name type="scientific">Triticum aestivum</name>
    <name type="common">Wheat</name>
    <dbReference type="NCBI Taxonomy" id="4565"/>
</organismHost>
<organismHost>
    <name type="scientific">Secale cereale</name>
    <name type="common">Rye</name>
    <dbReference type="NCBI Taxonomy" id="4550"/>
</organismHost>
<organismHost>
    <name type="scientific">Avena byzantina</name>
    <dbReference type="NCBI Taxonomy" id="146531"/>
</organismHost>
<organismHost>
    <name type="scientific">Lolium perenne</name>
    <name type="common">Perennial ryegrass</name>
    <dbReference type="NCBI Taxonomy" id="4522"/>
</organismHost>
<organismHost>
    <name type="scientific">Avena sativa</name>
    <name type="common">Oat</name>
    <dbReference type="NCBI Taxonomy" id="4498"/>
</organismHost>
<name>R4NIP3_BYDVN</name>
<sequence length="16" mass="1804">MSTVVLRTNGNGSRRR</sequence>
<keyword evidence="1" id="KW-0167">Capsid protein</keyword>
<organismHost>
    <name type="scientific">Oryza sativa</name>
    <name type="common">Rice</name>
    <dbReference type="NCBI Taxonomy" id="4530"/>
</organismHost>
<organismHost>
    <name type="scientific">Lolium multiflorum</name>
    <name type="common">Italian ryegrass</name>
    <name type="synonym">Lolium perenne subsp. multiflorum</name>
    <dbReference type="NCBI Taxonomy" id="4521"/>
</organismHost>
<accession>R4NIP3</accession>
<proteinExistence type="predicted"/>